<accession>A0A366IDI8</accession>
<dbReference type="GO" id="GO:0005829">
    <property type="term" value="C:cytosol"/>
    <property type="evidence" value="ECO:0007669"/>
    <property type="project" value="TreeGrafter"/>
</dbReference>
<organism evidence="4 5">
    <name type="scientific">Brenneria salicis ATCC 15712 = DSM 30166</name>
    <dbReference type="NCBI Taxonomy" id="714314"/>
    <lineage>
        <taxon>Bacteria</taxon>
        <taxon>Pseudomonadati</taxon>
        <taxon>Pseudomonadota</taxon>
        <taxon>Gammaproteobacteria</taxon>
        <taxon>Enterobacterales</taxon>
        <taxon>Pectobacteriaceae</taxon>
        <taxon>Brenneria</taxon>
    </lineage>
</organism>
<dbReference type="InterPro" id="IPR036065">
    <property type="entry name" value="BolA-like_sf"/>
</dbReference>
<dbReference type="AlphaFoldDB" id="A0A366IDI8"/>
<reference evidence="4 5" key="1">
    <citation type="submission" date="2018-06" db="EMBL/GenBank/DDBJ databases">
        <title>Genomic Encyclopedia of Type Strains, Phase IV (KMG-IV): sequencing the most valuable type-strain genomes for metagenomic binning, comparative biology and taxonomic classification.</title>
        <authorList>
            <person name="Goeker M."/>
        </authorList>
    </citation>
    <scope>NUCLEOTIDE SEQUENCE [LARGE SCALE GENOMIC DNA]</scope>
    <source>
        <strain evidence="4 5">DSM 30166</strain>
    </source>
</reference>
<evidence type="ECO:0000256" key="2">
    <source>
        <dbReference type="ARBA" id="ARBA00074073"/>
    </source>
</evidence>
<dbReference type="Pfam" id="PF01722">
    <property type="entry name" value="BolA"/>
    <property type="match status" value="1"/>
</dbReference>
<evidence type="ECO:0000256" key="1">
    <source>
        <dbReference type="ARBA" id="ARBA00005578"/>
    </source>
</evidence>
<dbReference type="PIRSF" id="PIRSF003113">
    <property type="entry name" value="BolA"/>
    <property type="match status" value="1"/>
</dbReference>
<sequence>MMHKTLEEKLRVAFEPVHLEVTDESYRHNVTAGSESHFKVVMVSDRFVGERMLGRHRAIYRVLAAELAGSVHALALHTYTAQEWSGLQNAVPSSPPCGGAGTMSLRACITRSGLFRNGL</sequence>
<evidence type="ECO:0000313" key="5">
    <source>
        <dbReference type="Proteomes" id="UP000253046"/>
    </source>
</evidence>
<dbReference type="SUPFAM" id="SSF82657">
    <property type="entry name" value="BolA-like"/>
    <property type="match status" value="1"/>
</dbReference>
<dbReference type="FunFam" id="3.30.300.90:FF:000001">
    <property type="entry name" value="Transcriptional regulator BolA"/>
    <property type="match status" value="1"/>
</dbReference>
<comment type="similarity">
    <text evidence="1 3">Belongs to the BolA/IbaG family.</text>
</comment>
<dbReference type="PANTHER" id="PTHR46229:SF2">
    <property type="entry name" value="BOLA-LIKE PROTEIN 1"/>
    <property type="match status" value="1"/>
</dbReference>
<protein>
    <recommendedName>
        <fullName evidence="2">DNA-binding transcriptional regulator BolA</fullName>
    </recommendedName>
</protein>
<dbReference type="InterPro" id="IPR002634">
    <property type="entry name" value="BolA"/>
</dbReference>
<dbReference type="GO" id="GO:1990229">
    <property type="term" value="C:iron-sulfur cluster assembly complex"/>
    <property type="evidence" value="ECO:0007669"/>
    <property type="project" value="UniProtKB-ARBA"/>
</dbReference>
<dbReference type="PANTHER" id="PTHR46229">
    <property type="entry name" value="BOLA TRANSCRIPTION REGULATOR"/>
    <property type="match status" value="1"/>
</dbReference>
<evidence type="ECO:0000256" key="3">
    <source>
        <dbReference type="RuleBase" id="RU003860"/>
    </source>
</evidence>
<dbReference type="InterPro" id="IPR050961">
    <property type="entry name" value="BolA/IbaG_stress_morph_reg"/>
</dbReference>
<dbReference type="EMBL" id="QNRY01000001">
    <property type="protein sequence ID" value="RBP67693.1"/>
    <property type="molecule type" value="Genomic_DNA"/>
</dbReference>
<dbReference type="Gene3D" id="3.30.300.90">
    <property type="entry name" value="BolA-like"/>
    <property type="match status" value="1"/>
</dbReference>
<keyword evidence="5" id="KW-1185">Reference proteome</keyword>
<comment type="caution">
    <text evidence="4">The sequence shown here is derived from an EMBL/GenBank/DDBJ whole genome shotgun (WGS) entry which is preliminary data.</text>
</comment>
<dbReference type="OrthoDB" id="9801469at2"/>
<gene>
    <name evidence="4" type="ORF">DES54_101215</name>
</gene>
<dbReference type="NCBIfam" id="NF008638">
    <property type="entry name" value="PRK11628.1"/>
    <property type="match status" value="1"/>
</dbReference>
<dbReference type="RefSeq" id="WP_113864771.1">
    <property type="nucleotide sequence ID" value="NZ_AGJP01000001.1"/>
</dbReference>
<dbReference type="Proteomes" id="UP000253046">
    <property type="component" value="Unassembled WGS sequence"/>
</dbReference>
<evidence type="ECO:0000313" key="4">
    <source>
        <dbReference type="EMBL" id="RBP67693.1"/>
    </source>
</evidence>
<proteinExistence type="inferred from homology"/>
<name>A0A366IDI8_9GAMM</name>
<dbReference type="GO" id="GO:0006351">
    <property type="term" value="P:DNA-templated transcription"/>
    <property type="evidence" value="ECO:0007669"/>
    <property type="project" value="TreeGrafter"/>
</dbReference>